<comment type="caution">
    <text evidence="1">The sequence shown here is derived from an EMBL/GenBank/DDBJ whole genome shotgun (WGS) entry which is preliminary data.</text>
</comment>
<protein>
    <submittedName>
        <fullName evidence="1">Uncharacterized protein</fullName>
    </submittedName>
</protein>
<evidence type="ECO:0000313" key="2">
    <source>
        <dbReference type="Proteomes" id="UP000051660"/>
    </source>
</evidence>
<dbReference type="Proteomes" id="UP000051660">
    <property type="component" value="Unassembled WGS sequence"/>
</dbReference>
<sequence length="78" mass="8744">MKYPDGQSIRLGDKVRIGEDSGGIVVCSIDTNEYSEEYPKAEWASLNRGVLIKFPLYGLIHYEEEPDGDLVLIGRAKK</sequence>
<reference evidence="1 2" key="1">
    <citation type="submission" date="2014-03" db="EMBL/GenBank/DDBJ databases">
        <title>Bradyrhizobium valentinum sp. nov., isolated from effective nodules of Lupinus mariae-josephae, a lupine endemic of basic-lime soils in Eastern Spain.</title>
        <authorList>
            <person name="Duran D."/>
            <person name="Rey L."/>
            <person name="Navarro A."/>
            <person name="Busquets A."/>
            <person name="Imperial J."/>
            <person name="Ruiz-Argueso T."/>
        </authorList>
    </citation>
    <scope>NUCLEOTIDE SEQUENCE [LARGE SCALE GENOMIC DNA]</scope>
    <source>
        <strain evidence="1 2">CCBAU 23086</strain>
    </source>
</reference>
<proteinExistence type="predicted"/>
<gene>
    <name evidence="1" type="ORF">CQ14_11805</name>
</gene>
<accession>A0A0R3MK50</accession>
<dbReference type="EMBL" id="LLYB01000086">
    <property type="protein sequence ID" value="KRR20674.1"/>
    <property type="molecule type" value="Genomic_DNA"/>
</dbReference>
<dbReference type="OrthoDB" id="9135677at2"/>
<evidence type="ECO:0000313" key="1">
    <source>
        <dbReference type="EMBL" id="KRR20674.1"/>
    </source>
</evidence>
<dbReference type="AlphaFoldDB" id="A0A0R3MK50"/>
<organism evidence="1 2">
    <name type="scientific">Bradyrhizobium lablabi</name>
    <dbReference type="NCBI Taxonomy" id="722472"/>
    <lineage>
        <taxon>Bacteria</taxon>
        <taxon>Pseudomonadati</taxon>
        <taxon>Pseudomonadota</taxon>
        <taxon>Alphaproteobacteria</taxon>
        <taxon>Hyphomicrobiales</taxon>
        <taxon>Nitrobacteraceae</taxon>
        <taxon>Bradyrhizobium</taxon>
    </lineage>
</organism>
<name>A0A0R3MK50_9BRAD</name>
<dbReference type="RefSeq" id="WP_057860488.1">
    <property type="nucleotide sequence ID" value="NZ_LLYB01000086.1"/>
</dbReference>